<dbReference type="EMBL" id="UZAH01030663">
    <property type="protein sequence ID" value="VDP11432.1"/>
    <property type="molecule type" value="Genomic_DNA"/>
</dbReference>
<dbReference type="InterPro" id="IPR036397">
    <property type="entry name" value="RNaseH_sf"/>
</dbReference>
<evidence type="ECO:0000313" key="3">
    <source>
        <dbReference type="Proteomes" id="UP000050761"/>
    </source>
</evidence>
<evidence type="ECO:0000313" key="2">
    <source>
        <dbReference type="EMBL" id="VDP11432.1"/>
    </source>
</evidence>
<sequence>MVALFLAMNNQGVIHTGIIDDGSYTGPKFCAFVEELVSKMRGMNGMDGAWLIMDNARIHKTSELRRILEETSYELKFLSPYFYMLNPVENVFSKVRACVKRLLNNTTADRMRSSLIQEGIATVTQEDCAKYVLHMMMSLAIAAAG</sequence>
<dbReference type="WBParaSite" id="HPBE_0001839301-mRNA-1">
    <property type="protein sequence ID" value="HPBE_0001839301-mRNA-1"/>
    <property type="gene ID" value="HPBE_0001839301"/>
</dbReference>
<reference evidence="2 3" key="1">
    <citation type="submission" date="2018-11" db="EMBL/GenBank/DDBJ databases">
        <authorList>
            <consortium name="Pathogen Informatics"/>
        </authorList>
    </citation>
    <scope>NUCLEOTIDE SEQUENCE [LARGE SCALE GENOMIC DNA]</scope>
</reference>
<dbReference type="InterPro" id="IPR038717">
    <property type="entry name" value="Tc1-like_DDE_dom"/>
</dbReference>
<dbReference type="Gene3D" id="3.30.420.10">
    <property type="entry name" value="Ribonuclease H-like superfamily/Ribonuclease H"/>
    <property type="match status" value="1"/>
</dbReference>
<evidence type="ECO:0000259" key="1">
    <source>
        <dbReference type="Pfam" id="PF13358"/>
    </source>
</evidence>
<feature type="domain" description="Tc1-like transposase DDE" evidence="1">
    <location>
        <begin position="2"/>
        <end position="101"/>
    </location>
</feature>
<dbReference type="Proteomes" id="UP000050761">
    <property type="component" value="Unassembled WGS sequence"/>
</dbReference>
<accession>A0A3P8ACD5</accession>
<name>A0A183G903_HELPZ</name>
<reference evidence="4" key="2">
    <citation type="submission" date="2019-09" db="UniProtKB">
        <authorList>
            <consortium name="WormBaseParasite"/>
        </authorList>
    </citation>
    <scope>IDENTIFICATION</scope>
</reference>
<dbReference type="PANTHER" id="PTHR46564">
    <property type="entry name" value="TRANSPOSASE"/>
    <property type="match status" value="1"/>
</dbReference>
<dbReference type="OrthoDB" id="7976214at2759"/>
<keyword evidence="3" id="KW-1185">Reference proteome</keyword>
<dbReference type="GO" id="GO:0003676">
    <property type="term" value="F:nucleic acid binding"/>
    <property type="evidence" value="ECO:0007669"/>
    <property type="project" value="InterPro"/>
</dbReference>
<organism evidence="3 4">
    <name type="scientific">Heligmosomoides polygyrus</name>
    <name type="common">Parasitic roundworm</name>
    <dbReference type="NCBI Taxonomy" id="6339"/>
    <lineage>
        <taxon>Eukaryota</taxon>
        <taxon>Metazoa</taxon>
        <taxon>Ecdysozoa</taxon>
        <taxon>Nematoda</taxon>
        <taxon>Chromadorea</taxon>
        <taxon>Rhabditida</taxon>
        <taxon>Rhabditina</taxon>
        <taxon>Rhabditomorpha</taxon>
        <taxon>Strongyloidea</taxon>
        <taxon>Heligmosomidae</taxon>
        <taxon>Heligmosomoides</taxon>
    </lineage>
</organism>
<proteinExistence type="predicted"/>
<protein>
    <submittedName>
        <fullName evidence="4">DDE_3 domain-containing protein</fullName>
    </submittedName>
</protein>
<gene>
    <name evidence="2" type="ORF">HPBE_LOCUS18392</name>
</gene>
<dbReference type="AlphaFoldDB" id="A0A183G903"/>
<evidence type="ECO:0000313" key="4">
    <source>
        <dbReference type="WBParaSite" id="HPBE_0001839301-mRNA-1"/>
    </source>
</evidence>
<accession>A0A183G903</accession>
<dbReference type="PANTHER" id="PTHR46564:SF1">
    <property type="entry name" value="TRANSPOSASE"/>
    <property type="match status" value="1"/>
</dbReference>
<dbReference type="Pfam" id="PF13358">
    <property type="entry name" value="DDE_3"/>
    <property type="match status" value="1"/>
</dbReference>